<dbReference type="Proteomes" id="UP001190700">
    <property type="component" value="Unassembled WGS sequence"/>
</dbReference>
<dbReference type="AlphaFoldDB" id="A0AAE0F1J9"/>
<sequence>MGGLLRVVLQSLGGKVDDNPSPSSQADHRQGLRRLMRQQPSQNTNRLANPATKPSPLGPGQHGSSEKRLEEGARMNAKDSREKERERSEEPMRRKAEAQKPKPARHVVGKWRKILDSSVGQRILQQKKSIRLAEAELANKPALAAQWEEMKGIMRYMLAADPLTTVSLLGSGHSQTCGQGGTAQLRHQGGLHLQPQKISGLLCGIHCQGRGTKRNGPAPHTHTHTHTEQPADLLWLHIPAPSKPGGHPAIMTTYNREAEEDIKALQHQIRALWRQREEDTDKFAGNVLPTPAPKSEEGDTSVMQRSEIAEHHLRRKKPKAGSISSHDSYERSLRSGVSQRREGVPHDVTKLHQSPVLKAAPRTNALFESSDAL</sequence>
<gene>
    <name evidence="2" type="ORF">CYMTET_42403</name>
</gene>
<evidence type="ECO:0000313" key="2">
    <source>
        <dbReference type="EMBL" id="KAK3248124.1"/>
    </source>
</evidence>
<dbReference type="EMBL" id="LGRX02028392">
    <property type="protein sequence ID" value="KAK3248124.1"/>
    <property type="molecule type" value="Genomic_DNA"/>
</dbReference>
<proteinExistence type="predicted"/>
<accession>A0AAE0F1J9</accession>
<feature type="compositionally biased region" description="Polar residues" evidence="1">
    <location>
        <begin position="38"/>
        <end position="47"/>
    </location>
</feature>
<name>A0AAE0F1J9_9CHLO</name>
<feature type="compositionally biased region" description="Basic and acidic residues" evidence="1">
    <location>
        <begin position="327"/>
        <end position="350"/>
    </location>
</feature>
<reference evidence="2 3" key="1">
    <citation type="journal article" date="2015" name="Genome Biol. Evol.">
        <title>Comparative Genomics of a Bacterivorous Green Alga Reveals Evolutionary Causalities and Consequences of Phago-Mixotrophic Mode of Nutrition.</title>
        <authorList>
            <person name="Burns J.A."/>
            <person name="Paasch A."/>
            <person name="Narechania A."/>
            <person name="Kim E."/>
        </authorList>
    </citation>
    <scope>NUCLEOTIDE SEQUENCE [LARGE SCALE GENOMIC DNA]</scope>
    <source>
        <strain evidence="2 3">PLY_AMNH</strain>
    </source>
</reference>
<keyword evidence="3" id="KW-1185">Reference proteome</keyword>
<organism evidence="2 3">
    <name type="scientific">Cymbomonas tetramitiformis</name>
    <dbReference type="NCBI Taxonomy" id="36881"/>
    <lineage>
        <taxon>Eukaryota</taxon>
        <taxon>Viridiplantae</taxon>
        <taxon>Chlorophyta</taxon>
        <taxon>Pyramimonadophyceae</taxon>
        <taxon>Pyramimonadales</taxon>
        <taxon>Pyramimonadaceae</taxon>
        <taxon>Cymbomonas</taxon>
    </lineage>
</organism>
<feature type="region of interest" description="Disordered" evidence="1">
    <location>
        <begin position="310"/>
        <end position="373"/>
    </location>
</feature>
<feature type="region of interest" description="Disordered" evidence="1">
    <location>
        <begin position="1"/>
        <end position="106"/>
    </location>
</feature>
<feature type="region of interest" description="Disordered" evidence="1">
    <location>
        <begin position="283"/>
        <end position="302"/>
    </location>
</feature>
<evidence type="ECO:0000256" key="1">
    <source>
        <dbReference type="SAM" id="MobiDB-lite"/>
    </source>
</evidence>
<feature type="compositionally biased region" description="Basic and acidic residues" evidence="1">
    <location>
        <begin position="64"/>
        <end position="100"/>
    </location>
</feature>
<comment type="caution">
    <text evidence="2">The sequence shown here is derived from an EMBL/GenBank/DDBJ whole genome shotgun (WGS) entry which is preliminary data.</text>
</comment>
<protein>
    <submittedName>
        <fullName evidence="2">Uncharacterized protein</fullName>
    </submittedName>
</protein>
<evidence type="ECO:0000313" key="3">
    <source>
        <dbReference type="Proteomes" id="UP001190700"/>
    </source>
</evidence>